<proteinExistence type="predicted"/>
<evidence type="ECO:0000313" key="4">
    <source>
        <dbReference type="Proteomes" id="UP000000673"/>
    </source>
</evidence>
<feature type="compositionally biased region" description="Low complexity" evidence="1">
    <location>
        <begin position="19"/>
        <end position="68"/>
    </location>
</feature>
<reference evidence="2" key="2">
    <citation type="submission" date="2010-05" db="EMBL/GenBank/DDBJ databases">
        <authorList>
            <person name="Almeida L.G."/>
            <person name="Nicolas M.F."/>
            <person name="Souza R.C."/>
            <person name="Vasconcelos A.T.R."/>
        </authorList>
    </citation>
    <scope>NUCLEOTIDE SEQUENCE</scope>
</reference>
<dbReference type="VEuPathDB" id="VectorBase:ADAC007348"/>
<dbReference type="EnsemblMetazoa" id="ADAC007348-RA">
    <property type="protein sequence ID" value="ADAC007348-PA"/>
    <property type="gene ID" value="ADAC007348"/>
</dbReference>
<evidence type="ECO:0000256" key="1">
    <source>
        <dbReference type="SAM" id="MobiDB-lite"/>
    </source>
</evidence>
<evidence type="ECO:0000313" key="3">
    <source>
        <dbReference type="EnsemblMetazoa" id="ADAC007348-PA"/>
    </source>
</evidence>
<gene>
    <name evidence="2" type="ORF">AND_007348</name>
</gene>
<evidence type="ECO:0000313" key="2">
    <source>
        <dbReference type="EMBL" id="ETN61015.1"/>
    </source>
</evidence>
<keyword evidence="4" id="KW-1185">Reference proteome</keyword>
<reference evidence="3" key="4">
    <citation type="submission" date="2015-06" db="UniProtKB">
        <authorList>
            <consortium name="EnsemblMetazoa"/>
        </authorList>
    </citation>
    <scope>IDENTIFICATION</scope>
</reference>
<sequence>MVQDDPSVVERLSPGPVTASEQQSELPEQQQQQEQEQEQQQQLAEVPTATKIPTVTEIPTVTPTVGPTTPTIATVVMASKCQVRVILDYQ</sequence>
<name>W5JDP5_ANODA</name>
<accession>W5JDP5</accession>
<dbReference type="Proteomes" id="UP000000673">
    <property type="component" value="Unassembled WGS sequence"/>
</dbReference>
<feature type="region of interest" description="Disordered" evidence="1">
    <location>
        <begin position="1"/>
        <end position="68"/>
    </location>
</feature>
<reference evidence="2 4" key="1">
    <citation type="journal article" date="2010" name="BMC Genomics">
        <title>Combination of measures distinguishes pre-miRNAs from other stem-loops in the genome of the newly sequenced Anopheles darlingi.</title>
        <authorList>
            <person name="Mendes N.D."/>
            <person name="Freitas A.T."/>
            <person name="Vasconcelos A.T."/>
            <person name="Sagot M.F."/>
        </authorList>
    </citation>
    <scope>NUCLEOTIDE SEQUENCE</scope>
</reference>
<organism evidence="2">
    <name type="scientific">Anopheles darlingi</name>
    <name type="common">Mosquito</name>
    <dbReference type="NCBI Taxonomy" id="43151"/>
    <lineage>
        <taxon>Eukaryota</taxon>
        <taxon>Metazoa</taxon>
        <taxon>Ecdysozoa</taxon>
        <taxon>Arthropoda</taxon>
        <taxon>Hexapoda</taxon>
        <taxon>Insecta</taxon>
        <taxon>Pterygota</taxon>
        <taxon>Neoptera</taxon>
        <taxon>Endopterygota</taxon>
        <taxon>Diptera</taxon>
        <taxon>Nematocera</taxon>
        <taxon>Culicoidea</taxon>
        <taxon>Culicidae</taxon>
        <taxon>Anophelinae</taxon>
        <taxon>Anopheles</taxon>
    </lineage>
</organism>
<dbReference type="HOGENOM" id="CLU_2442650_0_0_1"/>
<dbReference type="AlphaFoldDB" id="W5JDP5"/>
<dbReference type="EMBL" id="ADMH02001820">
    <property type="protein sequence ID" value="ETN61015.1"/>
    <property type="molecule type" value="Genomic_DNA"/>
</dbReference>
<reference evidence="2" key="3">
    <citation type="journal article" date="2013" name="Nucleic Acids Res.">
        <title>The genome of Anopheles darlingi, the main neotropical malaria vector.</title>
        <authorList>
            <person name="Marinotti O."/>
            <person name="Cerqueira G.C."/>
            <person name="de Almeida L.G."/>
            <person name="Ferro M.I."/>
            <person name="Loreto E.L."/>
            <person name="Zaha A."/>
            <person name="Teixeira S.M."/>
            <person name="Wespiser A.R."/>
            <person name="Almeida E Silva A."/>
            <person name="Schlindwein A.D."/>
            <person name="Pacheco A.C."/>
            <person name="Silva A.L."/>
            <person name="Graveley B.R."/>
            <person name="Walenz B.P."/>
            <person name="Lima Bde A."/>
            <person name="Ribeiro C.A."/>
            <person name="Nunes-Silva C.G."/>
            <person name="de Carvalho C.R."/>
            <person name="Soares C.M."/>
            <person name="de Menezes C.B."/>
            <person name="Matiolli C."/>
            <person name="Caffrey D."/>
            <person name="Araujo D.A."/>
            <person name="de Oliveira D.M."/>
            <person name="Golenbock D."/>
            <person name="Grisard E.C."/>
            <person name="Fantinatti-Garboggini F."/>
            <person name="de Carvalho F.M."/>
            <person name="Barcellos F.G."/>
            <person name="Prosdocimi F."/>
            <person name="May G."/>
            <person name="Azevedo Junior G.M."/>
            <person name="Guimaraes G.M."/>
            <person name="Goldman G.H."/>
            <person name="Padilha I.Q."/>
            <person name="Batista Jda S."/>
            <person name="Ferro J.A."/>
            <person name="Ribeiro J.M."/>
            <person name="Fietto J.L."/>
            <person name="Dabbas K.M."/>
            <person name="Cerdeira L."/>
            <person name="Agnez-Lima L.F."/>
            <person name="Brocchi M."/>
            <person name="de Carvalho M.O."/>
            <person name="Teixeira Mde M."/>
            <person name="Diniz Maia Mde M."/>
            <person name="Goldman M.H."/>
            <person name="Cruz Schneider M.P."/>
            <person name="Felipe M.S."/>
            <person name="Hungria M."/>
            <person name="Nicolas M.F."/>
            <person name="Pereira M."/>
            <person name="Montes M.A."/>
            <person name="Cantao M.E."/>
            <person name="Vincentz M."/>
            <person name="Rafael M.S."/>
            <person name="Silverman N."/>
            <person name="Stoco P.H."/>
            <person name="Souza R.C."/>
            <person name="Vicentini R."/>
            <person name="Gazzinelli R.T."/>
            <person name="Neves Rde O."/>
            <person name="Silva R."/>
            <person name="Astolfi-Filho S."/>
            <person name="Maciel T.E."/>
            <person name="Urmenyi T.P."/>
            <person name="Tadei W.P."/>
            <person name="Camargo E.P."/>
            <person name="de Vasconcelos A.T."/>
        </authorList>
    </citation>
    <scope>NUCLEOTIDE SEQUENCE</scope>
</reference>
<protein>
    <submittedName>
        <fullName evidence="2 3">Uncharacterized protein</fullName>
    </submittedName>
</protein>